<dbReference type="AlphaFoldDB" id="U5FW54"/>
<dbReference type="PANTHER" id="PTHR31890:SF9">
    <property type="entry name" value="PLANT INVERTASE_PECTIN METHYLESTERASE INHIBITOR SUPERFAMILY PROTEIN"/>
    <property type="match status" value="1"/>
</dbReference>
<evidence type="ECO:0000256" key="1">
    <source>
        <dbReference type="SAM" id="SignalP"/>
    </source>
</evidence>
<dbReference type="EMBL" id="CM009302">
    <property type="protein sequence ID" value="PNT06120.1"/>
    <property type="molecule type" value="Genomic_DNA"/>
</dbReference>
<dbReference type="InterPro" id="IPR006501">
    <property type="entry name" value="Pectinesterase_inhib_dom"/>
</dbReference>
<evidence type="ECO:0000313" key="3">
    <source>
        <dbReference type="Proteomes" id="UP000006729"/>
    </source>
</evidence>
<reference evidence="2 3" key="1">
    <citation type="journal article" date="2006" name="Science">
        <title>The genome of black cottonwood, Populus trichocarpa (Torr. &amp; Gray).</title>
        <authorList>
            <person name="Tuskan G.A."/>
            <person name="Difazio S."/>
            <person name="Jansson S."/>
            <person name="Bohlmann J."/>
            <person name="Grigoriev I."/>
            <person name="Hellsten U."/>
            <person name="Putnam N."/>
            <person name="Ralph S."/>
            <person name="Rombauts S."/>
            <person name="Salamov A."/>
            <person name="Schein J."/>
            <person name="Sterck L."/>
            <person name="Aerts A."/>
            <person name="Bhalerao R.R."/>
            <person name="Bhalerao R.P."/>
            <person name="Blaudez D."/>
            <person name="Boerjan W."/>
            <person name="Brun A."/>
            <person name="Brunner A."/>
            <person name="Busov V."/>
            <person name="Campbell M."/>
            <person name="Carlson J."/>
            <person name="Chalot M."/>
            <person name="Chapman J."/>
            <person name="Chen G.L."/>
            <person name="Cooper D."/>
            <person name="Coutinho P.M."/>
            <person name="Couturier J."/>
            <person name="Covert S."/>
            <person name="Cronk Q."/>
            <person name="Cunningham R."/>
            <person name="Davis J."/>
            <person name="Degroeve S."/>
            <person name="Dejardin A."/>
            <person name="Depamphilis C."/>
            <person name="Detter J."/>
            <person name="Dirks B."/>
            <person name="Dubchak I."/>
            <person name="Duplessis S."/>
            <person name="Ehlting J."/>
            <person name="Ellis B."/>
            <person name="Gendler K."/>
            <person name="Goodstein D."/>
            <person name="Gribskov M."/>
            <person name="Grimwood J."/>
            <person name="Groover A."/>
            <person name="Gunter L."/>
            <person name="Hamberger B."/>
            <person name="Heinze B."/>
            <person name="Helariutta Y."/>
            <person name="Henrissat B."/>
            <person name="Holligan D."/>
            <person name="Holt R."/>
            <person name="Huang W."/>
            <person name="Islam-Faridi N."/>
            <person name="Jones S."/>
            <person name="Jones-Rhoades M."/>
            <person name="Jorgensen R."/>
            <person name="Joshi C."/>
            <person name="Kangasjarvi J."/>
            <person name="Karlsson J."/>
            <person name="Kelleher C."/>
            <person name="Kirkpatrick R."/>
            <person name="Kirst M."/>
            <person name="Kohler A."/>
            <person name="Kalluri U."/>
            <person name="Larimer F."/>
            <person name="Leebens-Mack J."/>
            <person name="Leple J.C."/>
            <person name="Locascio P."/>
            <person name="Lou Y."/>
            <person name="Lucas S."/>
            <person name="Martin F."/>
            <person name="Montanini B."/>
            <person name="Napoli C."/>
            <person name="Nelson D.R."/>
            <person name="Nelson C."/>
            <person name="Nieminen K."/>
            <person name="Nilsson O."/>
            <person name="Pereda V."/>
            <person name="Peter G."/>
            <person name="Philippe R."/>
            <person name="Pilate G."/>
            <person name="Poliakov A."/>
            <person name="Razumovskaya J."/>
            <person name="Richardson P."/>
            <person name="Rinaldi C."/>
            <person name="Ritland K."/>
            <person name="Rouze P."/>
            <person name="Ryaboy D."/>
            <person name="Schmutz J."/>
            <person name="Schrader J."/>
            <person name="Segerman B."/>
            <person name="Shin H."/>
            <person name="Siddiqui A."/>
            <person name="Sterky F."/>
            <person name="Terry A."/>
            <person name="Tsai C.J."/>
            <person name="Uberbacher E."/>
            <person name="Unneberg P."/>
            <person name="Vahala J."/>
            <person name="Wall K."/>
            <person name="Wessler S."/>
            <person name="Yang G."/>
            <person name="Yin T."/>
            <person name="Douglas C."/>
            <person name="Marra M."/>
            <person name="Sandberg G."/>
            <person name="Van de Peer Y."/>
            <person name="Rokhsar D."/>
        </authorList>
    </citation>
    <scope>NUCLEOTIDE SEQUENCE [LARGE SCALE GENOMIC DNA]</scope>
    <source>
        <strain evidence="3">cv. Nisqually</strain>
    </source>
</reference>
<keyword evidence="1" id="KW-0732">Signal</keyword>
<evidence type="ECO:0008006" key="4">
    <source>
        <dbReference type="Google" id="ProtNLM"/>
    </source>
</evidence>
<accession>U5FW54</accession>
<dbReference type="InterPro" id="IPR035513">
    <property type="entry name" value="Invertase/methylesterase_inhib"/>
</dbReference>
<dbReference type="SUPFAM" id="SSF101148">
    <property type="entry name" value="Plant invertase/pectin methylesterase inhibitor"/>
    <property type="match status" value="1"/>
</dbReference>
<dbReference type="Gramene" id="Potri.013G013300.1.v4.1">
    <property type="protein sequence ID" value="Potri.013G013300.1.v4.1"/>
    <property type="gene ID" value="Potri.013G013300.v4.1"/>
</dbReference>
<evidence type="ECO:0000313" key="2">
    <source>
        <dbReference type="EMBL" id="PNT06120.1"/>
    </source>
</evidence>
<dbReference type="Proteomes" id="UP000006729">
    <property type="component" value="Chromosome 13"/>
</dbReference>
<dbReference type="SMR" id="U5FW54"/>
<proteinExistence type="predicted"/>
<organism evidence="2 3">
    <name type="scientific">Populus trichocarpa</name>
    <name type="common">Western balsam poplar</name>
    <name type="synonym">Populus balsamifera subsp. trichocarpa</name>
    <dbReference type="NCBI Taxonomy" id="3694"/>
    <lineage>
        <taxon>Eukaryota</taxon>
        <taxon>Viridiplantae</taxon>
        <taxon>Streptophyta</taxon>
        <taxon>Embryophyta</taxon>
        <taxon>Tracheophyta</taxon>
        <taxon>Spermatophyta</taxon>
        <taxon>Magnoliopsida</taxon>
        <taxon>eudicotyledons</taxon>
        <taxon>Gunneridae</taxon>
        <taxon>Pentapetalae</taxon>
        <taxon>rosids</taxon>
        <taxon>fabids</taxon>
        <taxon>Malpighiales</taxon>
        <taxon>Salicaceae</taxon>
        <taxon>Saliceae</taxon>
        <taxon>Populus</taxon>
    </lineage>
</organism>
<dbReference type="NCBIfam" id="TIGR01614">
    <property type="entry name" value="PME_inhib"/>
    <property type="match status" value="1"/>
</dbReference>
<name>U5FW54_POPTR</name>
<protein>
    <recommendedName>
        <fullName evidence="4">Pectinesterase inhibitor domain-containing protein</fullName>
    </recommendedName>
</protein>
<dbReference type="InParanoid" id="U5FW54"/>
<sequence length="153" mass="16590">MYSLAAHRFMLLTIFMALVSRSKAANAPSELMQDICKETAKSHGSYDDCASALELDPTADSADINKLAKITATASFKSALSELGEDPLSANYDSMVAGDDVQSCEDELARDKAQIPGITTRNNYGKLYSAIASVVTNHLPQIYILTSCMYNHK</sequence>
<dbReference type="HOGENOM" id="CLU_107780_0_0_1"/>
<feature type="chain" id="PRO_5030178220" description="Pectinesterase inhibitor domain-containing protein" evidence="1">
    <location>
        <begin position="25"/>
        <end position="153"/>
    </location>
</feature>
<dbReference type="STRING" id="3694.U5FW54"/>
<dbReference type="GO" id="GO:0004857">
    <property type="term" value="F:enzyme inhibitor activity"/>
    <property type="evidence" value="ECO:0007669"/>
    <property type="project" value="InterPro"/>
</dbReference>
<keyword evidence="3" id="KW-1185">Reference proteome</keyword>
<dbReference type="PANTHER" id="PTHR31890">
    <property type="entry name" value="PLANT INVERTASE/PECTIN METHYLESTERASE INHIBITOR SUPERFAMILY PROTEIN"/>
    <property type="match status" value="1"/>
</dbReference>
<feature type="signal peptide" evidence="1">
    <location>
        <begin position="1"/>
        <end position="24"/>
    </location>
</feature>
<gene>
    <name evidence="2" type="ORF">POPTR_013G013300</name>
</gene>